<comment type="caution">
    <text evidence="2">The sequence shown here is derived from an EMBL/GenBank/DDBJ whole genome shotgun (WGS) entry which is preliminary data.</text>
</comment>
<evidence type="ECO:0000313" key="2">
    <source>
        <dbReference type="EMBL" id="PZQ53966.1"/>
    </source>
</evidence>
<dbReference type="EMBL" id="QFPX01000011">
    <property type="protein sequence ID" value="PZQ53966.1"/>
    <property type="molecule type" value="Genomic_DNA"/>
</dbReference>
<protein>
    <submittedName>
        <fullName evidence="2">Uncharacterized protein</fullName>
    </submittedName>
</protein>
<feature type="signal peptide" evidence="1">
    <location>
        <begin position="1"/>
        <end position="17"/>
    </location>
</feature>
<dbReference type="Proteomes" id="UP000249082">
    <property type="component" value="Unassembled WGS sequence"/>
</dbReference>
<organism evidence="2 3">
    <name type="scientific">Novosphingobium pentaromativorans</name>
    <dbReference type="NCBI Taxonomy" id="205844"/>
    <lineage>
        <taxon>Bacteria</taxon>
        <taxon>Pseudomonadati</taxon>
        <taxon>Pseudomonadota</taxon>
        <taxon>Alphaproteobacteria</taxon>
        <taxon>Sphingomonadales</taxon>
        <taxon>Sphingomonadaceae</taxon>
        <taxon>Novosphingobium</taxon>
    </lineage>
</organism>
<evidence type="ECO:0000256" key="1">
    <source>
        <dbReference type="SAM" id="SignalP"/>
    </source>
</evidence>
<feature type="chain" id="PRO_5016152901" evidence="1">
    <location>
        <begin position="18"/>
        <end position="96"/>
    </location>
</feature>
<sequence length="96" mass="9849">MKEALLILALGALATGAAPPAASDNPAKAKAACGYVIQRANAAAGHAAPRKDEPEPGLIRAVDKRLDDCPVLVKTDGRMMAPPAYTDGPARHLPAQ</sequence>
<dbReference type="AlphaFoldDB" id="A0A2W5NKP3"/>
<gene>
    <name evidence="2" type="ORF">DI555_14680</name>
</gene>
<accession>A0A2W5NKP3</accession>
<name>A0A2W5NKP3_9SPHN</name>
<proteinExistence type="predicted"/>
<reference evidence="2 3" key="1">
    <citation type="submission" date="2017-08" db="EMBL/GenBank/DDBJ databases">
        <title>Infants hospitalized years apart are colonized by the same room-sourced microbial strains.</title>
        <authorList>
            <person name="Brooks B."/>
            <person name="Olm M.R."/>
            <person name="Firek B.A."/>
            <person name="Baker R."/>
            <person name="Thomas B.C."/>
            <person name="Morowitz M.J."/>
            <person name="Banfield J.F."/>
        </authorList>
    </citation>
    <scope>NUCLEOTIDE SEQUENCE [LARGE SCALE GENOMIC DNA]</scope>
    <source>
        <strain evidence="2">S2_005_002_R2_33</strain>
    </source>
</reference>
<keyword evidence="1" id="KW-0732">Signal</keyword>
<evidence type="ECO:0000313" key="3">
    <source>
        <dbReference type="Proteomes" id="UP000249082"/>
    </source>
</evidence>